<accession>A0A1T0CW93</accession>
<dbReference type="STRING" id="573983.B0681_01675"/>
<comment type="caution">
    <text evidence="1">The sequence shown here is derived from an EMBL/GenBank/DDBJ whole genome shotgun (WGS) entry which is preliminary data.</text>
</comment>
<dbReference type="Proteomes" id="UP000190683">
    <property type="component" value="Unassembled WGS sequence"/>
</dbReference>
<evidence type="ECO:0000313" key="2">
    <source>
        <dbReference type="Proteomes" id="UP000190683"/>
    </source>
</evidence>
<proteinExistence type="predicted"/>
<dbReference type="AlphaFoldDB" id="A0A1T0CW93"/>
<evidence type="ECO:0000313" key="1">
    <source>
        <dbReference type="EMBL" id="OOS26607.1"/>
    </source>
</evidence>
<sequence>MSPYLTSQPLSFDAIALLTELGHDRYVLRHMETTEFSVLRHQILAALQSSDEQAWYLLGTDGCHLCHEAQSIIHTALSVCAQMPTVCALDLADAADERLVDLLGRHIPILMTDSQLLCYPFGLMDIIPLASSV</sequence>
<keyword evidence="2" id="KW-1185">Reference proteome</keyword>
<name>A0A1T0CW93_9GAMM</name>
<evidence type="ECO:0008006" key="3">
    <source>
        <dbReference type="Google" id="ProtNLM"/>
    </source>
</evidence>
<gene>
    <name evidence="1" type="ORF">B0681_01675</name>
</gene>
<dbReference type="RefSeq" id="WP_078317000.1">
    <property type="nucleotide sequence ID" value="NZ_MUYV01000001.1"/>
</dbReference>
<protein>
    <recommendedName>
        <fullName evidence="3">Thioredoxin family protein</fullName>
    </recommendedName>
</protein>
<dbReference type="Gene3D" id="3.40.30.10">
    <property type="entry name" value="Glutaredoxin"/>
    <property type="match status" value="1"/>
</dbReference>
<reference evidence="1 2" key="1">
    <citation type="submission" date="2017-02" db="EMBL/GenBank/DDBJ databases">
        <title>Draft genome sequence of Moraxella porci CCUG 54912T type strain.</title>
        <authorList>
            <person name="Salva-Serra F."/>
            <person name="Engstrom-Jakobsson H."/>
            <person name="Thorell K."/>
            <person name="Jaen-Luchoro D."/>
            <person name="Gonzales-Siles L."/>
            <person name="Karlsson R."/>
            <person name="Yazdan S."/>
            <person name="Boulund F."/>
            <person name="Johnning A."/>
            <person name="Engstrand L."/>
            <person name="Kristiansson E."/>
            <person name="Moore E."/>
        </authorList>
    </citation>
    <scope>NUCLEOTIDE SEQUENCE [LARGE SCALE GENOMIC DNA]</scope>
    <source>
        <strain evidence="1 2">CCUG 54912</strain>
    </source>
</reference>
<dbReference type="EMBL" id="MUYV01000001">
    <property type="protein sequence ID" value="OOS26607.1"/>
    <property type="molecule type" value="Genomic_DNA"/>
</dbReference>
<organism evidence="1 2">
    <name type="scientific">Moraxella porci DSM 25326</name>
    <dbReference type="NCBI Taxonomy" id="573983"/>
    <lineage>
        <taxon>Bacteria</taxon>
        <taxon>Pseudomonadati</taxon>
        <taxon>Pseudomonadota</taxon>
        <taxon>Gammaproteobacteria</taxon>
        <taxon>Moraxellales</taxon>
        <taxon>Moraxellaceae</taxon>
        <taxon>Moraxella</taxon>
    </lineage>
</organism>